<proteinExistence type="predicted"/>
<dbReference type="EMBL" id="KN823121">
    <property type="protein sequence ID" value="KIO22010.1"/>
    <property type="molecule type" value="Genomic_DNA"/>
</dbReference>
<reference evidence="2" key="2">
    <citation type="submission" date="2015-01" db="EMBL/GenBank/DDBJ databases">
        <title>Evolutionary Origins and Diversification of the Mycorrhizal Mutualists.</title>
        <authorList>
            <consortium name="DOE Joint Genome Institute"/>
            <consortium name="Mycorrhizal Genomics Consortium"/>
            <person name="Kohler A."/>
            <person name="Kuo A."/>
            <person name="Nagy L.G."/>
            <person name="Floudas D."/>
            <person name="Copeland A."/>
            <person name="Barry K.W."/>
            <person name="Cichocki N."/>
            <person name="Veneault-Fourrey C."/>
            <person name="LaButti K."/>
            <person name="Lindquist E.A."/>
            <person name="Lipzen A."/>
            <person name="Lundell T."/>
            <person name="Morin E."/>
            <person name="Murat C."/>
            <person name="Riley R."/>
            <person name="Ohm R."/>
            <person name="Sun H."/>
            <person name="Tunlid A."/>
            <person name="Henrissat B."/>
            <person name="Grigoriev I.V."/>
            <person name="Hibbett D.S."/>
            <person name="Martin F."/>
        </authorList>
    </citation>
    <scope>NUCLEOTIDE SEQUENCE [LARGE SCALE GENOMIC DNA]</scope>
    <source>
        <strain evidence="2">MUT 4182</strain>
    </source>
</reference>
<accession>A0A0C3Q1D9</accession>
<reference evidence="1 2" key="1">
    <citation type="submission" date="2014-04" db="EMBL/GenBank/DDBJ databases">
        <authorList>
            <consortium name="DOE Joint Genome Institute"/>
            <person name="Kuo A."/>
            <person name="Girlanda M."/>
            <person name="Perotto S."/>
            <person name="Kohler A."/>
            <person name="Nagy L.G."/>
            <person name="Floudas D."/>
            <person name="Copeland A."/>
            <person name="Barry K.W."/>
            <person name="Cichocki N."/>
            <person name="Veneault-Fourrey C."/>
            <person name="LaButti K."/>
            <person name="Lindquist E.A."/>
            <person name="Lipzen A."/>
            <person name="Lundell T."/>
            <person name="Morin E."/>
            <person name="Murat C."/>
            <person name="Sun H."/>
            <person name="Tunlid A."/>
            <person name="Henrissat B."/>
            <person name="Grigoriev I.V."/>
            <person name="Hibbett D.S."/>
            <person name="Martin F."/>
            <person name="Nordberg H.P."/>
            <person name="Cantor M.N."/>
            <person name="Hua S.X."/>
        </authorList>
    </citation>
    <scope>NUCLEOTIDE SEQUENCE [LARGE SCALE GENOMIC DNA]</scope>
    <source>
        <strain evidence="1 2">MUT 4182</strain>
    </source>
</reference>
<dbReference type="HOGENOM" id="CLU_2225129_0_0_1"/>
<dbReference type="AlphaFoldDB" id="A0A0C3Q1D9"/>
<sequence length="106" mass="12271">MRRRCLDFHESGDFRSTLPSRFGQKREPHVPSITQPHWSHYQKGQYIRRVSASLSVVLLQDGPLCVQTSGIHPLPSLLILCTALHSIAITFRYARDTPFYRVPHCW</sequence>
<organism evidence="1 2">
    <name type="scientific">Tulasnella calospora MUT 4182</name>
    <dbReference type="NCBI Taxonomy" id="1051891"/>
    <lineage>
        <taxon>Eukaryota</taxon>
        <taxon>Fungi</taxon>
        <taxon>Dikarya</taxon>
        <taxon>Basidiomycota</taxon>
        <taxon>Agaricomycotina</taxon>
        <taxon>Agaricomycetes</taxon>
        <taxon>Cantharellales</taxon>
        <taxon>Tulasnellaceae</taxon>
        <taxon>Tulasnella</taxon>
    </lineage>
</organism>
<dbReference type="Proteomes" id="UP000054248">
    <property type="component" value="Unassembled WGS sequence"/>
</dbReference>
<evidence type="ECO:0000313" key="1">
    <source>
        <dbReference type="EMBL" id="KIO22010.1"/>
    </source>
</evidence>
<gene>
    <name evidence="1" type="ORF">M407DRAFT_122448</name>
</gene>
<name>A0A0C3Q1D9_9AGAM</name>
<evidence type="ECO:0000313" key="2">
    <source>
        <dbReference type="Proteomes" id="UP000054248"/>
    </source>
</evidence>
<keyword evidence="2" id="KW-1185">Reference proteome</keyword>
<protein>
    <submittedName>
        <fullName evidence="1">Uncharacterized protein</fullName>
    </submittedName>
</protein>